<comment type="catalytic activity">
    <reaction evidence="15">
        <text>a ubiquinone + NADH + 5 H(+)(in) = a ubiquinol + NAD(+) + 4 H(+)(out)</text>
        <dbReference type="Rhea" id="RHEA:29091"/>
        <dbReference type="Rhea" id="RHEA-COMP:9565"/>
        <dbReference type="Rhea" id="RHEA-COMP:9566"/>
        <dbReference type="ChEBI" id="CHEBI:15378"/>
        <dbReference type="ChEBI" id="CHEBI:16389"/>
        <dbReference type="ChEBI" id="CHEBI:17976"/>
        <dbReference type="ChEBI" id="CHEBI:57540"/>
        <dbReference type="ChEBI" id="CHEBI:57945"/>
        <dbReference type="EC" id="7.1.1.2"/>
    </reaction>
</comment>
<dbReference type="GO" id="GO:0031966">
    <property type="term" value="C:mitochondrial membrane"/>
    <property type="evidence" value="ECO:0007669"/>
    <property type="project" value="UniProtKB-SubCell"/>
</dbReference>
<evidence type="ECO:0000256" key="7">
    <source>
        <dbReference type="ARBA" id="ARBA00022692"/>
    </source>
</evidence>
<feature type="transmembrane region" description="Helical" evidence="16">
    <location>
        <begin position="48"/>
        <end position="72"/>
    </location>
</feature>
<dbReference type="AlphaFoldDB" id="A0A1J0M4L8"/>
<dbReference type="InterPro" id="IPR050269">
    <property type="entry name" value="ComplexI_Subunit6"/>
</dbReference>
<reference evidence="17" key="1">
    <citation type="journal article" date="2016" name="Sci. Rep.">
        <title>Molecular phylogeny of Polyneoptera (Insecta) inferred from expanded mitogenomic data.</title>
        <authorList>
            <person name="Song N."/>
            <person name="Li H."/>
            <person name="Song F."/>
            <person name="Cai W."/>
        </authorList>
    </citation>
    <scope>NUCLEOTIDE SEQUENCE</scope>
</reference>
<keyword evidence="8" id="KW-1278">Translocase</keyword>
<evidence type="ECO:0000256" key="13">
    <source>
        <dbReference type="ARBA" id="ARBA00023136"/>
    </source>
</evidence>
<accession>A0A1J0M4L8</accession>
<evidence type="ECO:0000256" key="11">
    <source>
        <dbReference type="ARBA" id="ARBA00023027"/>
    </source>
</evidence>
<organism evidence="17">
    <name type="scientific">Trigonidium sjostedti</name>
    <dbReference type="NCBI Taxonomy" id="1914573"/>
    <lineage>
        <taxon>Eukaryota</taxon>
        <taxon>Metazoa</taxon>
        <taxon>Ecdysozoa</taxon>
        <taxon>Arthropoda</taxon>
        <taxon>Hexapoda</taxon>
        <taxon>Insecta</taxon>
        <taxon>Pterygota</taxon>
        <taxon>Neoptera</taxon>
        <taxon>Polyneoptera</taxon>
        <taxon>Orthoptera</taxon>
        <taxon>Ensifera</taxon>
        <taxon>Gryllidea</taxon>
        <taxon>Grylloidea</taxon>
        <taxon>Trigonidiidae</taxon>
        <taxon>Trigonidiinae</taxon>
        <taxon>Trigonidium</taxon>
    </lineage>
</organism>
<dbReference type="EC" id="7.1.1.2" evidence="3"/>
<evidence type="ECO:0000256" key="2">
    <source>
        <dbReference type="ARBA" id="ARBA00005698"/>
    </source>
</evidence>
<keyword evidence="11" id="KW-0520">NAD</keyword>
<protein>
    <recommendedName>
        <fullName evidence="4">NADH-ubiquinone oxidoreductase chain 6</fullName>
        <ecNumber evidence="3">7.1.1.2</ecNumber>
    </recommendedName>
    <alternativeName>
        <fullName evidence="14">NADH dehydrogenase subunit 6</fullName>
    </alternativeName>
</protein>
<evidence type="ECO:0000256" key="5">
    <source>
        <dbReference type="ARBA" id="ARBA00022448"/>
    </source>
</evidence>
<geneLocation type="mitochondrion" evidence="17"/>
<comment type="subcellular location">
    <subcellularLocation>
        <location evidence="1">Mitochondrion membrane</location>
        <topology evidence="1">Multi-pass membrane protein</topology>
    </subcellularLocation>
</comment>
<name>A0A1J0M4L8_9ORTH</name>
<evidence type="ECO:0000256" key="9">
    <source>
        <dbReference type="ARBA" id="ARBA00022982"/>
    </source>
</evidence>
<keyword evidence="10 16" id="KW-1133">Transmembrane helix</keyword>
<dbReference type="GeneID" id="30514026"/>
<dbReference type="EMBL" id="KX673205">
    <property type="protein sequence ID" value="APD14952.1"/>
    <property type="molecule type" value="Genomic_DNA"/>
</dbReference>
<dbReference type="PANTHER" id="PTHR11435:SF1">
    <property type="entry name" value="NADH-UBIQUINONE OXIDOREDUCTASE CHAIN 6"/>
    <property type="match status" value="1"/>
</dbReference>
<feature type="transmembrane region" description="Helical" evidence="16">
    <location>
        <begin position="12"/>
        <end position="42"/>
    </location>
</feature>
<dbReference type="GO" id="GO:0008137">
    <property type="term" value="F:NADH dehydrogenase (ubiquinone) activity"/>
    <property type="evidence" value="ECO:0007669"/>
    <property type="project" value="UniProtKB-EC"/>
</dbReference>
<keyword evidence="9" id="KW-0249">Electron transport</keyword>
<evidence type="ECO:0000313" key="17">
    <source>
        <dbReference type="EMBL" id="APD14952.1"/>
    </source>
</evidence>
<evidence type="ECO:0000256" key="15">
    <source>
        <dbReference type="ARBA" id="ARBA00049551"/>
    </source>
</evidence>
<dbReference type="CTD" id="4541"/>
<evidence type="ECO:0000256" key="6">
    <source>
        <dbReference type="ARBA" id="ARBA00022660"/>
    </source>
</evidence>
<feature type="transmembrane region" description="Helical" evidence="16">
    <location>
        <begin position="139"/>
        <end position="159"/>
    </location>
</feature>
<evidence type="ECO:0000256" key="3">
    <source>
        <dbReference type="ARBA" id="ARBA00012944"/>
    </source>
</evidence>
<evidence type="ECO:0000256" key="8">
    <source>
        <dbReference type="ARBA" id="ARBA00022967"/>
    </source>
</evidence>
<dbReference type="RefSeq" id="YP_009328105.1">
    <property type="nucleotide sequence ID" value="NC_032077.1"/>
</dbReference>
<evidence type="ECO:0000256" key="16">
    <source>
        <dbReference type="SAM" id="Phobius"/>
    </source>
</evidence>
<keyword evidence="5" id="KW-0813">Transport</keyword>
<keyword evidence="12 17" id="KW-0496">Mitochondrion</keyword>
<comment type="similarity">
    <text evidence="2">Belongs to the complex I subunit 6 family.</text>
</comment>
<sequence length="171" mass="19900">MYYIIFSVSSTLNFLFIMSSHPMLITLIIIIQTLMLCLLMNFFSLSLWFSYILFLTFLGGMLILFIYITSLASNEKFSINPIKMFISSSIIMISMLTLLFLFNMNNSILMNQDTMILQNFLIQTESPNNLNILYNKPNYFITLMMVMYLLITLIIVVYISNPKMGSLRHLS</sequence>
<dbReference type="PANTHER" id="PTHR11435">
    <property type="entry name" value="NADH UBIQUINONE OXIDOREDUCTASE SUBUNIT ND6"/>
    <property type="match status" value="1"/>
</dbReference>
<proteinExistence type="inferred from homology"/>
<keyword evidence="6" id="KW-0679">Respiratory chain</keyword>
<keyword evidence="13 16" id="KW-0472">Membrane</keyword>
<keyword evidence="7 16" id="KW-0812">Transmembrane</keyword>
<evidence type="ECO:0000256" key="4">
    <source>
        <dbReference type="ARBA" id="ARBA00021095"/>
    </source>
</evidence>
<evidence type="ECO:0000256" key="10">
    <source>
        <dbReference type="ARBA" id="ARBA00022989"/>
    </source>
</evidence>
<evidence type="ECO:0000256" key="1">
    <source>
        <dbReference type="ARBA" id="ARBA00004225"/>
    </source>
</evidence>
<gene>
    <name evidence="17" type="primary">ND6</name>
</gene>
<evidence type="ECO:0000256" key="14">
    <source>
        <dbReference type="ARBA" id="ARBA00031019"/>
    </source>
</evidence>
<evidence type="ECO:0000256" key="12">
    <source>
        <dbReference type="ARBA" id="ARBA00023128"/>
    </source>
</evidence>
<feature type="transmembrane region" description="Helical" evidence="16">
    <location>
        <begin position="84"/>
        <end position="102"/>
    </location>
</feature>